<dbReference type="AlphaFoldDB" id="A0A4Q2EG79"/>
<evidence type="ECO:0000313" key="1">
    <source>
        <dbReference type="EMBL" id="RXW31324.1"/>
    </source>
</evidence>
<dbReference type="EMBL" id="PPCV01000010">
    <property type="protein sequence ID" value="RXW31324.1"/>
    <property type="molecule type" value="Genomic_DNA"/>
</dbReference>
<evidence type="ECO:0000313" key="2">
    <source>
        <dbReference type="Proteomes" id="UP000290624"/>
    </source>
</evidence>
<reference evidence="1 2" key="1">
    <citation type="submission" date="2018-01" db="EMBL/GenBank/DDBJ databases">
        <title>Lactibacter flavus gen. nov., sp. nov., a novel bacterium of the family Propionibacteriaceae isolated from raw milk and dairy products.</title>
        <authorList>
            <person name="Wenning M."/>
            <person name="Breitenwieser F."/>
            <person name="Huptas C."/>
            <person name="von Neubeck M."/>
            <person name="Busse H.-J."/>
            <person name="Scherer S."/>
        </authorList>
    </citation>
    <scope>NUCLEOTIDE SEQUENCE [LARGE SCALE GENOMIC DNA]</scope>
    <source>
        <strain evidence="1 2">VG341</strain>
    </source>
</reference>
<dbReference type="RefSeq" id="WP_129459599.1">
    <property type="nucleotide sequence ID" value="NZ_PPCV01000010.1"/>
</dbReference>
<sequence>MTPPRLGPARTHASPLPPARARVAAAVADLGPGVPLSGLVDRLGGHPNATRAHLEALQVAGFATATPLPSEGRGRPALGYTLTASGQAALRGDPTVTAYAELVGALAAHLDHEPDAAAQARAIGQTWGHAKTRHATPDDAIRLLSDLGFSPAVEGRTVWLGTCPLLDAAQEHPDVVCAVHAGLVQATSGDADAELAPFAVPGACRIRFTH</sequence>
<dbReference type="InterPro" id="IPR036388">
    <property type="entry name" value="WH-like_DNA-bd_sf"/>
</dbReference>
<dbReference type="Proteomes" id="UP000290624">
    <property type="component" value="Unassembled WGS sequence"/>
</dbReference>
<name>A0A4Q2EG79_9ACTN</name>
<protein>
    <submittedName>
        <fullName evidence="1">Transcriptional regulator</fullName>
    </submittedName>
</protein>
<dbReference type="InterPro" id="IPR036390">
    <property type="entry name" value="WH_DNA-bd_sf"/>
</dbReference>
<organism evidence="1 2">
    <name type="scientific">Propioniciclava flava</name>
    <dbReference type="NCBI Taxonomy" id="2072026"/>
    <lineage>
        <taxon>Bacteria</taxon>
        <taxon>Bacillati</taxon>
        <taxon>Actinomycetota</taxon>
        <taxon>Actinomycetes</taxon>
        <taxon>Propionibacteriales</taxon>
        <taxon>Propionibacteriaceae</taxon>
        <taxon>Propioniciclava</taxon>
    </lineage>
</organism>
<dbReference type="SUPFAM" id="SSF46785">
    <property type="entry name" value="Winged helix' DNA-binding domain"/>
    <property type="match status" value="1"/>
</dbReference>
<keyword evidence="2" id="KW-1185">Reference proteome</keyword>
<proteinExistence type="predicted"/>
<comment type="caution">
    <text evidence="1">The sequence shown here is derived from an EMBL/GenBank/DDBJ whole genome shotgun (WGS) entry which is preliminary data.</text>
</comment>
<dbReference type="OrthoDB" id="3399802at2"/>
<dbReference type="Gene3D" id="1.10.10.10">
    <property type="entry name" value="Winged helix-like DNA-binding domain superfamily/Winged helix DNA-binding domain"/>
    <property type="match status" value="1"/>
</dbReference>
<gene>
    <name evidence="1" type="ORF">C1706_12675</name>
</gene>
<accession>A0A4Q2EG79</accession>